<reference evidence="1" key="1">
    <citation type="submission" date="2020-03" db="EMBL/GenBank/DDBJ databases">
        <title>The deep terrestrial virosphere.</title>
        <authorList>
            <person name="Holmfeldt K."/>
            <person name="Nilsson E."/>
            <person name="Simone D."/>
            <person name="Lopez-Fernandez M."/>
            <person name="Wu X."/>
            <person name="de Brujin I."/>
            <person name="Lundin D."/>
            <person name="Andersson A."/>
            <person name="Bertilsson S."/>
            <person name="Dopson M."/>
        </authorList>
    </citation>
    <scope>NUCLEOTIDE SEQUENCE</scope>
    <source>
        <strain evidence="1">MM415B00526</strain>
    </source>
</reference>
<proteinExistence type="predicted"/>
<dbReference type="AlphaFoldDB" id="A0A6M3J3N6"/>
<dbReference type="EMBL" id="MT141516">
    <property type="protein sequence ID" value="QJA64274.1"/>
    <property type="molecule type" value="Genomic_DNA"/>
</dbReference>
<protein>
    <submittedName>
        <fullName evidence="1">Uncharacterized protein</fullName>
    </submittedName>
</protein>
<name>A0A6M3J3N6_9ZZZZ</name>
<gene>
    <name evidence="1" type="ORF">MM415B00526_0037</name>
</gene>
<sequence>MKRIQKQIFFEMLHKARGLKSIGWDRLGRKAYLLGMLYHYILHLEDLNIAEGMRDYWRSLNSGAEL</sequence>
<evidence type="ECO:0000313" key="1">
    <source>
        <dbReference type="EMBL" id="QJA64274.1"/>
    </source>
</evidence>
<accession>A0A6M3J3N6</accession>
<organism evidence="1">
    <name type="scientific">viral metagenome</name>
    <dbReference type="NCBI Taxonomy" id="1070528"/>
    <lineage>
        <taxon>unclassified sequences</taxon>
        <taxon>metagenomes</taxon>
        <taxon>organismal metagenomes</taxon>
    </lineage>
</organism>